<gene>
    <name evidence="3" type="ORF">LNKW23_26410</name>
</gene>
<evidence type="ECO:0000256" key="2">
    <source>
        <dbReference type="SAM" id="SignalP"/>
    </source>
</evidence>
<dbReference type="RefSeq" id="WP_285672223.1">
    <property type="nucleotide sequence ID" value="NZ_BSYI01000019.1"/>
</dbReference>
<accession>A0ABQ6LPV9</accession>
<evidence type="ECO:0008006" key="5">
    <source>
        <dbReference type="Google" id="ProtNLM"/>
    </source>
</evidence>
<feature type="signal peptide" evidence="2">
    <location>
        <begin position="1"/>
        <end position="25"/>
    </location>
</feature>
<dbReference type="Proteomes" id="UP001239909">
    <property type="component" value="Unassembled WGS sequence"/>
</dbReference>
<proteinExistence type="predicted"/>
<sequence>MAVRRFSGALAGLLLAALAAPPAAADPIRIFGSGITTIDGNIPGLFDSDTFTFEIWFEELLAFPEALNGSNGPFVSNPGYIRRWYVNGSRLDAGAGTISFDREFDNDTMKLEADGPAYGLFGSFSWTRLYLDAHILPAQPIDFGALLQSWIGSEMSLFAPEVGVEISGLAANALLDPAPIASGTITSVGVGVVPLPPALLLLLSGLGAIAGLRRRAARGRVGEPGRPHPLKAA</sequence>
<keyword evidence="2" id="KW-0732">Signal</keyword>
<keyword evidence="1" id="KW-0472">Membrane</keyword>
<keyword evidence="4" id="KW-1185">Reference proteome</keyword>
<name>A0ABQ6LPV9_9RHOB</name>
<feature type="transmembrane region" description="Helical" evidence="1">
    <location>
        <begin position="188"/>
        <end position="212"/>
    </location>
</feature>
<protein>
    <recommendedName>
        <fullName evidence="5">VPLPA-CTERM sorting domain-containing protein</fullName>
    </recommendedName>
</protein>
<dbReference type="EMBL" id="BSYI01000019">
    <property type="protein sequence ID" value="GMG83428.1"/>
    <property type="molecule type" value="Genomic_DNA"/>
</dbReference>
<organism evidence="3 4">
    <name type="scientific">Paralimibaculum aggregatum</name>
    <dbReference type="NCBI Taxonomy" id="3036245"/>
    <lineage>
        <taxon>Bacteria</taxon>
        <taxon>Pseudomonadati</taxon>
        <taxon>Pseudomonadota</taxon>
        <taxon>Alphaproteobacteria</taxon>
        <taxon>Rhodobacterales</taxon>
        <taxon>Paracoccaceae</taxon>
        <taxon>Paralimibaculum</taxon>
    </lineage>
</organism>
<evidence type="ECO:0000256" key="1">
    <source>
        <dbReference type="SAM" id="Phobius"/>
    </source>
</evidence>
<reference evidence="3 4" key="1">
    <citation type="submission" date="2023-04" db="EMBL/GenBank/DDBJ databases">
        <title>Marinoamorphus aggregata gen. nov., sp. Nov., isolate from tissue of brittle star Ophioplocus japonicus.</title>
        <authorList>
            <person name="Kawano K."/>
            <person name="Sawayama S."/>
            <person name="Nakagawa S."/>
        </authorList>
    </citation>
    <scope>NUCLEOTIDE SEQUENCE [LARGE SCALE GENOMIC DNA]</scope>
    <source>
        <strain evidence="3 4">NKW23</strain>
    </source>
</reference>
<comment type="caution">
    <text evidence="3">The sequence shown here is derived from an EMBL/GenBank/DDBJ whole genome shotgun (WGS) entry which is preliminary data.</text>
</comment>
<evidence type="ECO:0000313" key="4">
    <source>
        <dbReference type="Proteomes" id="UP001239909"/>
    </source>
</evidence>
<feature type="chain" id="PRO_5046660674" description="VPLPA-CTERM sorting domain-containing protein" evidence="2">
    <location>
        <begin position="26"/>
        <end position="233"/>
    </location>
</feature>
<keyword evidence="1" id="KW-0812">Transmembrane</keyword>
<evidence type="ECO:0000313" key="3">
    <source>
        <dbReference type="EMBL" id="GMG83428.1"/>
    </source>
</evidence>
<keyword evidence="1" id="KW-1133">Transmembrane helix</keyword>